<evidence type="ECO:0000313" key="5">
    <source>
        <dbReference type="Proteomes" id="UP000775547"/>
    </source>
</evidence>
<organism evidence="4 5">
    <name type="scientific">Asterophora parasitica</name>
    <dbReference type="NCBI Taxonomy" id="117018"/>
    <lineage>
        <taxon>Eukaryota</taxon>
        <taxon>Fungi</taxon>
        <taxon>Dikarya</taxon>
        <taxon>Basidiomycota</taxon>
        <taxon>Agaricomycotina</taxon>
        <taxon>Agaricomycetes</taxon>
        <taxon>Agaricomycetidae</taxon>
        <taxon>Agaricales</taxon>
        <taxon>Tricholomatineae</taxon>
        <taxon>Lyophyllaceae</taxon>
        <taxon>Asterophora</taxon>
    </lineage>
</organism>
<comment type="caution">
    <text evidence="4">The sequence shown here is derived from an EMBL/GenBank/DDBJ whole genome shotgun (WGS) entry which is preliminary data.</text>
</comment>
<dbReference type="Pfam" id="PF01773">
    <property type="entry name" value="Nucleos_tra2_N"/>
    <property type="match status" value="1"/>
</dbReference>
<proteinExistence type="predicted"/>
<dbReference type="GO" id="GO:0015293">
    <property type="term" value="F:symporter activity"/>
    <property type="evidence" value="ECO:0007669"/>
    <property type="project" value="TreeGrafter"/>
</dbReference>
<keyword evidence="2" id="KW-1133">Transmembrane helix</keyword>
<name>A0A9P7GAQ0_9AGAR</name>
<reference evidence="4" key="1">
    <citation type="submission" date="2020-07" db="EMBL/GenBank/DDBJ databases">
        <authorList>
            <person name="Nieuwenhuis M."/>
            <person name="Van De Peppel L.J.J."/>
        </authorList>
    </citation>
    <scope>NUCLEOTIDE SEQUENCE</scope>
    <source>
        <strain evidence="4">AP01</strain>
        <tissue evidence="4">Mycelium</tissue>
    </source>
</reference>
<evidence type="ECO:0000313" key="4">
    <source>
        <dbReference type="EMBL" id="KAG5643825.1"/>
    </source>
</evidence>
<dbReference type="GO" id="GO:0005337">
    <property type="term" value="F:nucleoside transmembrane transporter activity"/>
    <property type="evidence" value="ECO:0007669"/>
    <property type="project" value="InterPro"/>
</dbReference>
<evidence type="ECO:0000259" key="3">
    <source>
        <dbReference type="Pfam" id="PF01773"/>
    </source>
</evidence>
<feature type="transmembrane region" description="Helical" evidence="2">
    <location>
        <begin position="98"/>
        <end position="117"/>
    </location>
</feature>
<keyword evidence="5" id="KW-1185">Reference proteome</keyword>
<dbReference type="GO" id="GO:0005886">
    <property type="term" value="C:plasma membrane"/>
    <property type="evidence" value="ECO:0007669"/>
    <property type="project" value="TreeGrafter"/>
</dbReference>
<feature type="domain" description="Concentrative nucleoside transporter N-terminal" evidence="3">
    <location>
        <begin position="181"/>
        <end position="252"/>
    </location>
</feature>
<gene>
    <name evidence="4" type="ORF">DXG03_009602</name>
</gene>
<dbReference type="Proteomes" id="UP000775547">
    <property type="component" value="Unassembled WGS sequence"/>
</dbReference>
<dbReference type="PANTHER" id="PTHR10590:SF4">
    <property type="entry name" value="SOLUTE CARRIER FAMILY 28 MEMBER 3"/>
    <property type="match status" value="1"/>
</dbReference>
<dbReference type="InterPro" id="IPR002668">
    <property type="entry name" value="CNT_N_dom"/>
</dbReference>
<sequence>MALVQEEGIPHLNTASAVNQQEHNVVKRSSSESLAKEKSDYSNDKPHDLETNQPVEEEEEKPNSFYAKIQPLFPPALALLILGWWISATVLKATRHRWIVQTVFGWGFIAIIAFRYIPTTVVTRPVEAVWGPLVQRPWNSLSYRIRLAIGWLSLIAIVFGSAFGFPLQKGTNYGERAISVLGLVVFQFSFWLTSYKRKEVPWPTVVVGLFLQQAIALFVLKTKAGYDIFRWVATLAADFLNEGQVGAGFFFSAEVVSKHWLFVNTVGVSTSYAIDH</sequence>
<dbReference type="PANTHER" id="PTHR10590">
    <property type="entry name" value="SODIUM/NUCLEOSIDE COTRANSPORTER"/>
    <property type="match status" value="1"/>
</dbReference>
<dbReference type="InterPro" id="IPR008276">
    <property type="entry name" value="C_nuclsd_transpt"/>
</dbReference>
<feature type="transmembrane region" description="Helical" evidence="2">
    <location>
        <begin position="177"/>
        <end position="194"/>
    </location>
</feature>
<feature type="transmembrane region" description="Helical" evidence="2">
    <location>
        <begin position="72"/>
        <end position="91"/>
    </location>
</feature>
<feature type="transmembrane region" description="Helical" evidence="2">
    <location>
        <begin position="145"/>
        <end position="165"/>
    </location>
</feature>
<keyword evidence="2" id="KW-0472">Membrane</keyword>
<feature type="transmembrane region" description="Helical" evidence="2">
    <location>
        <begin position="200"/>
        <end position="220"/>
    </location>
</feature>
<protein>
    <recommendedName>
        <fullName evidence="3">Concentrative nucleoside transporter N-terminal domain-containing protein</fullName>
    </recommendedName>
</protein>
<feature type="compositionally biased region" description="Polar residues" evidence="1">
    <location>
        <begin position="13"/>
        <end position="33"/>
    </location>
</feature>
<dbReference type="EMBL" id="JABCKV010000094">
    <property type="protein sequence ID" value="KAG5643825.1"/>
    <property type="molecule type" value="Genomic_DNA"/>
</dbReference>
<reference evidence="4" key="2">
    <citation type="submission" date="2021-10" db="EMBL/GenBank/DDBJ databases">
        <title>Phylogenomics reveals ancestral predisposition of the termite-cultivated fungus Termitomyces towards a domesticated lifestyle.</title>
        <authorList>
            <person name="Auxier B."/>
            <person name="Grum-Grzhimaylo A."/>
            <person name="Cardenas M.E."/>
            <person name="Lodge J.D."/>
            <person name="Laessoe T."/>
            <person name="Pedersen O."/>
            <person name="Smith M.E."/>
            <person name="Kuyper T.W."/>
            <person name="Franco-Molano E.A."/>
            <person name="Baroni T.J."/>
            <person name="Aanen D.K."/>
        </authorList>
    </citation>
    <scope>NUCLEOTIDE SEQUENCE</scope>
    <source>
        <strain evidence="4">AP01</strain>
        <tissue evidence="4">Mycelium</tissue>
    </source>
</reference>
<feature type="region of interest" description="Disordered" evidence="1">
    <location>
        <begin position="1"/>
        <end position="57"/>
    </location>
</feature>
<dbReference type="AlphaFoldDB" id="A0A9P7GAQ0"/>
<keyword evidence="2" id="KW-0812">Transmembrane</keyword>
<accession>A0A9P7GAQ0</accession>
<evidence type="ECO:0000256" key="1">
    <source>
        <dbReference type="SAM" id="MobiDB-lite"/>
    </source>
</evidence>
<dbReference type="OrthoDB" id="6075923at2759"/>
<evidence type="ECO:0000256" key="2">
    <source>
        <dbReference type="SAM" id="Phobius"/>
    </source>
</evidence>
<feature type="compositionally biased region" description="Basic and acidic residues" evidence="1">
    <location>
        <begin position="34"/>
        <end position="50"/>
    </location>
</feature>